<sequence>MKYLLAIALLLSAAALARGTVNTTMLKSEADFVEFHCRGEIEHRLPDKTRIDCLNDEYAIEYDFAKKWAEAIGQSLYYSAMTGKKAGIVLIVNSKTKERYLRRIEKTIEDKELNVTVWTVNQGDHNPPKKFM</sequence>
<dbReference type="Proteomes" id="UP001231915">
    <property type="component" value="Unassembled WGS sequence"/>
</dbReference>
<dbReference type="EMBL" id="JASJUT010000002">
    <property type="protein sequence ID" value="MDK2594373.1"/>
    <property type="molecule type" value="Genomic_DNA"/>
</dbReference>
<evidence type="ECO:0000313" key="3">
    <source>
        <dbReference type="Proteomes" id="UP001231915"/>
    </source>
</evidence>
<keyword evidence="3" id="KW-1185">Reference proteome</keyword>
<feature type="signal peptide" evidence="1">
    <location>
        <begin position="1"/>
        <end position="17"/>
    </location>
</feature>
<feature type="chain" id="PRO_5045526646" evidence="1">
    <location>
        <begin position="18"/>
        <end position="132"/>
    </location>
</feature>
<keyword evidence="1" id="KW-0732">Signal</keyword>
<protein>
    <submittedName>
        <fullName evidence="2">Uncharacterized protein</fullName>
    </submittedName>
</protein>
<name>A0ABT7EH50_9GAMM</name>
<evidence type="ECO:0000256" key="1">
    <source>
        <dbReference type="SAM" id="SignalP"/>
    </source>
</evidence>
<evidence type="ECO:0000313" key="2">
    <source>
        <dbReference type="EMBL" id="MDK2594373.1"/>
    </source>
</evidence>
<organism evidence="2 3">
    <name type="scientific">Pseudoalteromonas obscura</name>
    <dbReference type="NCBI Taxonomy" id="3048491"/>
    <lineage>
        <taxon>Bacteria</taxon>
        <taxon>Pseudomonadati</taxon>
        <taxon>Pseudomonadota</taxon>
        <taxon>Gammaproteobacteria</taxon>
        <taxon>Alteromonadales</taxon>
        <taxon>Pseudoalteromonadaceae</taxon>
        <taxon>Pseudoalteromonas</taxon>
    </lineage>
</organism>
<accession>A0ABT7EH50</accession>
<gene>
    <name evidence="2" type="ORF">QNM18_04745</name>
</gene>
<comment type="caution">
    <text evidence="2">The sequence shown here is derived from an EMBL/GenBank/DDBJ whole genome shotgun (WGS) entry which is preliminary data.</text>
</comment>
<dbReference type="RefSeq" id="WP_284136525.1">
    <property type="nucleotide sequence ID" value="NZ_JASJUT010000002.1"/>
</dbReference>
<reference evidence="2 3" key="1">
    <citation type="submission" date="2023-05" db="EMBL/GenBank/DDBJ databases">
        <title>Pseudoalteromonas ardens sp. nov., Pseudoalteromonas obscura sp. nov., and Pseudoalteromonas umbrosa sp. nov., isolated from the coral Montipora capitata.</title>
        <authorList>
            <person name="Thomas E.M."/>
            <person name="Smith E.M."/>
            <person name="Papke E."/>
            <person name="Shlafstein M.D."/>
            <person name="Oline D.K."/>
            <person name="Videau P."/>
            <person name="Saw J.H."/>
            <person name="Strangman W.K."/>
            <person name="Ushijima B."/>
        </authorList>
    </citation>
    <scope>NUCLEOTIDE SEQUENCE [LARGE SCALE GENOMIC DNA]</scope>
    <source>
        <strain evidence="2 3">P94</strain>
    </source>
</reference>
<proteinExistence type="predicted"/>